<protein>
    <submittedName>
        <fullName evidence="9">ABC transporter ATP-binding protein</fullName>
    </submittedName>
</protein>
<dbReference type="InterPro" id="IPR003439">
    <property type="entry name" value="ABC_transporter-like_ATP-bd"/>
</dbReference>
<dbReference type="InterPro" id="IPR013563">
    <property type="entry name" value="Oligopep_ABC_C"/>
</dbReference>
<dbReference type="InterPro" id="IPR027417">
    <property type="entry name" value="P-loop_NTPase"/>
</dbReference>
<dbReference type="RefSeq" id="WP_366922036.1">
    <property type="nucleotide sequence ID" value="NZ_CP121694.1"/>
</dbReference>
<evidence type="ECO:0000313" key="9">
    <source>
        <dbReference type="EMBL" id="WRO22627.1"/>
    </source>
</evidence>
<dbReference type="InterPro" id="IPR003593">
    <property type="entry name" value="AAA+_ATPase"/>
</dbReference>
<dbReference type="Gene3D" id="3.40.50.300">
    <property type="entry name" value="P-loop containing nucleotide triphosphate hydrolases"/>
    <property type="match status" value="1"/>
</dbReference>
<dbReference type="SMART" id="SM00382">
    <property type="entry name" value="AAA"/>
    <property type="match status" value="1"/>
</dbReference>
<dbReference type="PANTHER" id="PTHR43297">
    <property type="entry name" value="OLIGOPEPTIDE TRANSPORT ATP-BINDING PROTEIN APPD"/>
    <property type="match status" value="1"/>
</dbReference>
<evidence type="ECO:0000256" key="2">
    <source>
        <dbReference type="ARBA" id="ARBA00005417"/>
    </source>
</evidence>
<comment type="subcellular location">
    <subcellularLocation>
        <location evidence="1">Cell membrane</location>
        <topology evidence="1">Peripheral membrane protein</topology>
    </subcellularLocation>
</comment>
<organism evidence="9 10">
    <name type="scientific">Metallumcola ferriviriculae</name>
    <dbReference type="NCBI Taxonomy" id="3039180"/>
    <lineage>
        <taxon>Bacteria</taxon>
        <taxon>Bacillati</taxon>
        <taxon>Bacillota</taxon>
        <taxon>Clostridia</taxon>
        <taxon>Neomoorellales</taxon>
        <taxon>Desulfitibacteraceae</taxon>
        <taxon>Metallumcola</taxon>
    </lineage>
</organism>
<dbReference type="NCBIfam" id="TIGR01727">
    <property type="entry name" value="oligo_HPY"/>
    <property type="match status" value="1"/>
</dbReference>
<dbReference type="SUPFAM" id="SSF52540">
    <property type="entry name" value="P-loop containing nucleoside triphosphate hydrolases"/>
    <property type="match status" value="1"/>
</dbReference>
<dbReference type="FunFam" id="3.40.50.300:FF:000016">
    <property type="entry name" value="Oligopeptide ABC transporter ATP-binding component"/>
    <property type="match status" value="1"/>
</dbReference>
<dbReference type="CDD" id="cd03257">
    <property type="entry name" value="ABC_NikE_OppD_transporters"/>
    <property type="match status" value="1"/>
</dbReference>
<comment type="similarity">
    <text evidence="2">Belongs to the ABC transporter superfamily.</text>
</comment>
<feature type="domain" description="ABC transporter" evidence="8">
    <location>
        <begin position="6"/>
        <end position="257"/>
    </location>
</feature>
<evidence type="ECO:0000256" key="6">
    <source>
        <dbReference type="ARBA" id="ARBA00022840"/>
    </source>
</evidence>
<keyword evidence="3" id="KW-0813">Transport</keyword>
<evidence type="ECO:0000256" key="3">
    <source>
        <dbReference type="ARBA" id="ARBA00022448"/>
    </source>
</evidence>
<keyword evidence="5" id="KW-0547">Nucleotide-binding</keyword>
<keyword evidence="6 9" id="KW-0067">ATP-binding</keyword>
<proteinExistence type="inferred from homology"/>
<dbReference type="Proteomes" id="UP001329915">
    <property type="component" value="Chromosome"/>
</dbReference>
<dbReference type="GO" id="GO:0005524">
    <property type="term" value="F:ATP binding"/>
    <property type="evidence" value="ECO:0007669"/>
    <property type="project" value="UniProtKB-KW"/>
</dbReference>
<dbReference type="AlphaFoldDB" id="A0AAU0UQZ7"/>
<dbReference type="GO" id="GO:0015833">
    <property type="term" value="P:peptide transport"/>
    <property type="evidence" value="ECO:0007669"/>
    <property type="project" value="InterPro"/>
</dbReference>
<dbReference type="Pfam" id="PF00005">
    <property type="entry name" value="ABC_tran"/>
    <property type="match status" value="1"/>
</dbReference>
<dbReference type="InterPro" id="IPR050388">
    <property type="entry name" value="ABC_Ni/Peptide_Import"/>
</dbReference>
<dbReference type="EMBL" id="CP121694">
    <property type="protein sequence ID" value="WRO22627.1"/>
    <property type="molecule type" value="Genomic_DNA"/>
</dbReference>
<dbReference type="GO" id="GO:0005886">
    <property type="term" value="C:plasma membrane"/>
    <property type="evidence" value="ECO:0007669"/>
    <property type="project" value="UniProtKB-SubCell"/>
</dbReference>
<evidence type="ECO:0000313" key="10">
    <source>
        <dbReference type="Proteomes" id="UP001329915"/>
    </source>
</evidence>
<evidence type="ECO:0000256" key="1">
    <source>
        <dbReference type="ARBA" id="ARBA00004202"/>
    </source>
</evidence>
<evidence type="ECO:0000259" key="8">
    <source>
        <dbReference type="PROSITE" id="PS50893"/>
    </source>
</evidence>
<dbReference type="GO" id="GO:0016887">
    <property type="term" value="F:ATP hydrolysis activity"/>
    <property type="evidence" value="ECO:0007669"/>
    <property type="project" value="InterPro"/>
</dbReference>
<sequence length="330" mass="36449">MDNPLLEVKNLITEFNTDRGRIKAVDKVSFSINKGEVLGLVGESGSGKSVSSLSIMRLIPNPPGKISNGQVLFKGEDLLDKSKENMRHIRGNEISMIFQEPMTSLNPVYTIGNQIAEAYTSHSNKKVADNNQAVLEMLDVVGIPSAAKRVNDYPHQFSGGMRQRVMIAIALACKPELLIADEPTTALDVTIQAQILRLMRDINEESNTSILLITHDLGVVADMCHRVCVMYAGRIMEEADVLTIFERPRHPYTKALLNSIPTLEGDDKVLESIKGNPPDPFNLPVGCKFSPRCTISDAKCNNMEPVLVEVAPNHRVRCLYAFKHGNRGDN</sequence>
<dbReference type="PANTHER" id="PTHR43297:SF2">
    <property type="entry name" value="DIPEPTIDE TRANSPORT ATP-BINDING PROTEIN DPPD"/>
    <property type="match status" value="1"/>
</dbReference>
<evidence type="ECO:0000256" key="7">
    <source>
        <dbReference type="ARBA" id="ARBA00023136"/>
    </source>
</evidence>
<evidence type="ECO:0000256" key="4">
    <source>
        <dbReference type="ARBA" id="ARBA00022475"/>
    </source>
</evidence>
<name>A0AAU0UQZ7_9FIRM</name>
<dbReference type="PROSITE" id="PS50893">
    <property type="entry name" value="ABC_TRANSPORTER_2"/>
    <property type="match status" value="1"/>
</dbReference>
<gene>
    <name evidence="9" type="ORF">MFMK1_002465</name>
</gene>
<reference evidence="9 10" key="1">
    <citation type="submission" date="2023-04" db="EMBL/GenBank/DDBJ databases">
        <authorList>
            <person name="Hsu D."/>
        </authorList>
    </citation>
    <scope>NUCLEOTIDE SEQUENCE [LARGE SCALE GENOMIC DNA]</scope>
    <source>
        <strain evidence="9 10">MK1</strain>
    </source>
</reference>
<keyword evidence="10" id="KW-1185">Reference proteome</keyword>
<dbReference type="Pfam" id="PF08352">
    <property type="entry name" value="oligo_HPY"/>
    <property type="match status" value="1"/>
</dbReference>
<dbReference type="PROSITE" id="PS00211">
    <property type="entry name" value="ABC_TRANSPORTER_1"/>
    <property type="match status" value="1"/>
</dbReference>
<keyword evidence="4" id="KW-1003">Cell membrane</keyword>
<dbReference type="InterPro" id="IPR017871">
    <property type="entry name" value="ABC_transporter-like_CS"/>
</dbReference>
<accession>A0AAU0UQZ7</accession>
<keyword evidence="7" id="KW-0472">Membrane</keyword>
<dbReference type="KEGG" id="dbc:MFMK1_002465"/>
<evidence type="ECO:0000256" key="5">
    <source>
        <dbReference type="ARBA" id="ARBA00022741"/>
    </source>
</evidence>